<reference evidence="3" key="1">
    <citation type="submission" date="2016-10" db="EMBL/GenBank/DDBJ databases">
        <authorList>
            <person name="Varghese N."/>
            <person name="Submissions S."/>
        </authorList>
    </citation>
    <scope>NUCLEOTIDE SEQUENCE [LARGE SCALE GENOMIC DNA]</scope>
    <source>
        <strain evidence="3">LMG 26416</strain>
    </source>
</reference>
<name>A0A1H7FT62_9BURK</name>
<evidence type="ECO:0000256" key="1">
    <source>
        <dbReference type="SAM" id="MobiDB-lite"/>
    </source>
</evidence>
<dbReference type="RefSeq" id="WP_134042554.1">
    <property type="nucleotide sequence ID" value="NZ_FNSR01000003.1"/>
</dbReference>
<dbReference type="Proteomes" id="UP000199120">
    <property type="component" value="Unassembled WGS sequence"/>
</dbReference>
<protein>
    <submittedName>
        <fullName evidence="2">Uncharacterized protein</fullName>
    </submittedName>
</protein>
<gene>
    <name evidence="2" type="ORF">SAMN05192542_101469</name>
</gene>
<keyword evidence="3" id="KW-1185">Reference proteome</keyword>
<accession>A0A1H7FT62</accession>
<feature type="region of interest" description="Disordered" evidence="1">
    <location>
        <begin position="101"/>
        <end position="145"/>
    </location>
</feature>
<evidence type="ECO:0000313" key="2">
    <source>
        <dbReference type="EMBL" id="SEK29273.1"/>
    </source>
</evidence>
<evidence type="ECO:0000313" key="3">
    <source>
        <dbReference type="Proteomes" id="UP000199120"/>
    </source>
</evidence>
<proteinExistence type="predicted"/>
<dbReference type="AlphaFoldDB" id="A0A1H7FT62"/>
<dbReference type="EMBL" id="FOAJ01000001">
    <property type="protein sequence ID" value="SEK29273.1"/>
    <property type="molecule type" value="Genomic_DNA"/>
</dbReference>
<organism evidence="2 3">
    <name type="scientific">Paraburkholderia caballeronis</name>
    <dbReference type="NCBI Taxonomy" id="416943"/>
    <lineage>
        <taxon>Bacteria</taxon>
        <taxon>Pseudomonadati</taxon>
        <taxon>Pseudomonadota</taxon>
        <taxon>Betaproteobacteria</taxon>
        <taxon>Burkholderiales</taxon>
        <taxon>Burkholderiaceae</taxon>
        <taxon>Paraburkholderia</taxon>
    </lineage>
</organism>
<sequence>MSTPAAVTGTTGSAPDASADMATILRLQKLEQTIAKEIKAAGEEAAKDPTDPTMQLLVSQLTAQLTAIQGEITVLTGASSLHTTRPNVDSTKVDTRAIDVQSSRGHIAPQDPNGVTAPSESDKTRERRTRPFRFDLTGSQIDDEA</sequence>